<evidence type="ECO:0000256" key="13">
    <source>
        <dbReference type="SAM" id="Phobius"/>
    </source>
</evidence>
<evidence type="ECO:0000256" key="1">
    <source>
        <dbReference type="ARBA" id="ARBA00004115"/>
    </source>
</evidence>
<dbReference type="InterPro" id="IPR005595">
    <property type="entry name" value="TRAP_alpha"/>
</dbReference>
<reference evidence="16" key="1">
    <citation type="submission" date="2025-08" db="UniProtKB">
        <authorList>
            <consortium name="RefSeq"/>
        </authorList>
    </citation>
    <scope>IDENTIFICATION</scope>
    <source>
        <tissue evidence="16">Gonad</tissue>
    </source>
</reference>
<organism evidence="15 16">
    <name type="scientific">Branchiostoma belcheri</name>
    <name type="common">Amphioxus</name>
    <dbReference type="NCBI Taxonomy" id="7741"/>
    <lineage>
        <taxon>Eukaryota</taxon>
        <taxon>Metazoa</taxon>
        <taxon>Chordata</taxon>
        <taxon>Cephalochordata</taxon>
        <taxon>Leptocardii</taxon>
        <taxon>Amphioxiformes</taxon>
        <taxon>Branchiostomatidae</taxon>
        <taxon>Branchiostoma</taxon>
    </lineage>
</organism>
<evidence type="ECO:0000256" key="7">
    <source>
        <dbReference type="ARBA" id="ARBA00022989"/>
    </source>
</evidence>
<comment type="subunit">
    <text evidence="10">Heterotetramer of TRAP-alpha, TRAP-beta, TRAP-delta and TRAP-gamma. Interacts with palmitoylated calnexin (CALX), the interaction is required for efficient folding of glycosylated proteins.</text>
</comment>
<evidence type="ECO:0000256" key="9">
    <source>
        <dbReference type="ARBA" id="ARBA00025620"/>
    </source>
</evidence>
<comment type="subcellular location">
    <subcellularLocation>
        <location evidence="1">Endoplasmic reticulum membrane</location>
        <topology evidence="1">Single-pass type I membrane protein</topology>
    </subcellularLocation>
</comment>
<keyword evidence="4 13" id="KW-0812">Transmembrane</keyword>
<name>A0A6P4ZII3_BRABE</name>
<dbReference type="GO" id="GO:0005789">
    <property type="term" value="C:endoplasmic reticulum membrane"/>
    <property type="evidence" value="ECO:0007669"/>
    <property type="project" value="UniProtKB-SubCell"/>
</dbReference>
<evidence type="ECO:0000256" key="14">
    <source>
        <dbReference type="SAM" id="SignalP"/>
    </source>
</evidence>
<sequence>MAFLPKLLLLFLIALPTSVFVADGPGVAMAQEQAEDVVEGEDEEDEDEAEVETESDEDAGGTETAAAETEEEEEEEEEEEPLKASPDADTTVLFTTTNTLQDQQIPATKLVRVLVGFTNKGDKDFIVESMEGAFRYPQDYSFYIQNFTTFTFNTVVQPNTQASFEYLFTAAEPFAGRPFGLTIALNYKDADGNPFLDAVFNETISVVELDEGLDGEMFFLYIFLAAAVVLLIIGGQQLMASMGKKRPAKKQVVEQGTQNQSDVDFDWIPKETVDQMNKNSPRRSPRRRAKRATGSDEK</sequence>
<evidence type="ECO:0000256" key="4">
    <source>
        <dbReference type="ARBA" id="ARBA00022692"/>
    </source>
</evidence>
<evidence type="ECO:0000256" key="5">
    <source>
        <dbReference type="ARBA" id="ARBA00022729"/>
    </source>
</evidence>
<keyword evidence="7 13" id="KW-1133">Transmembrane helix</keyword>
<keyword evidence="15" id="KW-1185">Reference proteome</keyword>
<evidence type="ECO:0000256" key="10">
    <source>
        <dbReference type="ARBA" id="ARBA00025854"/>
    </source>
</evidence>
<feature type="compositionally biased region" description="Acidic residues" evidence="12">
    <location>
        <begin position="33"/>
        <end position="60"/>
    </location>
</feature>
<protein>
    <recommendedName>
        <fullName evidence="3">Translocon-associated protein subunit alpha</fullName>
    </recommendedName>
    <alternativeName>
        <fullName evidence="11">Signal sequence receptor subunit alpha</fullName>
    </alternativeName>
</protein>
<dbReference type="RefSeq" id="XP_019629406.1">
    <property type="nucleotide sequence ID" value="XM_019773847.1"/>
</dbReference>
<evidence type="ECO:0000313" key="16">
    <source>
        <dbReference type="RefSeq" id="XP_019629406.1"/>
    </source>
</evidence>
<dbReference type="GeneID" id="109473788"/>
<evidence type="ECO:0000256" key="8">
    <source>
        <dbReference type="ARBA" id="ARBA00023136"/>
    </source>
</evidence>
<dbReference type="KEGG" id="bbel:109473788"/>
<dbReference type="PANTHER" id="PTHR12924">
    <property type="entry name" value="TRANSLOCON-ASSOCIATED PROTEIN, ALPHA SUBUNIT"/>
    <property type="match status" value="1"/>
</dbReference>
<keyword evidence="5 14" id="KW-0732">Signal</keyword>
<feature type="transmembrane region" description="Helical" evidence="13">
    <location>
        <begin position="218"/>
        <end position="240"/>
    </location>
</feature>
<evidence type="ECO:0000256" key="6">
    <source>
        <dbReference type="ARBA" id="ARBA00022824"/>
    </source>
</evidence>
<keyword evidence="8 13" id="KW-0472">Membrane</keyword>
<evidence type="ECO:0000256" key="3">
    <source>
        <dbReference type="ARBA" id="ARBA00020280"/>
    </source>
</evidence>
<keyword evidence="6" id="KW-0256">Endoplasmic reticulum</keyword>
<evidence type="ECO:0000313" key="15">
    <source>
        <dbReference type="Proteomes" id="UP000515135"/>
    </source>
</evidence>
<accession>A0A6P4ZII3</accession>
<feature type="region of interest" description="Disordered" evidence="12">
    <location>
        <begin position="31"/>
        <end position="89"/>
    </location>
</feature>
<dbReference type="PANTHER" id="PTHR12924:SF0">
    <property type="entry name" value="TRANSLOCON-ASSOCIATED PROTEIN SUBUNIT ALPHA"/>
    <property type="match status" value="1"/>
</dbReference>
<feature type="compositionally biased region" description="Acidic residues" evidence="12">
    <location>
        <begin position="68"/>
        <end position="80"/>
    </location>
</feature>
<comment type="function">
    <text evidence="9">TRAP proteins are part of a complex whose function is to bind calcium to the ER membrane and thereby regulate the retention of ER resident proteins. May be involved in the recycling of the translocation apparatus after completion of the translocation process or may function as a membrane-bound chaperone facilitating folding of translocated proteins.</text>
</comment>
<dbReference type="Pfam" id="PF03896">
    <property type="entry name" value="TRAP_alpha"/>
    <property type="match status" value="1"/>
</dbReference>
<comment type="similarity">
    <text evidence="2">Belongs to the TRAP-alpha family.</text>
</comment>
<evidence type="ECO:0000256" key="2">
    <source>
        <dbReference type="ARBA" id="ARBA00006776"/>
    </source>
</evidence>
<feature type="signal peptide" evidence="14">
    <location>
        <begin position="1"/>
        <end position="22"/>
    </location>
</feature>
<gene>
    <name evidence="16" type="primary">LOC109473788</name>
</gene>
<evidence type="ECO:0000256" key="12">
    <source>
        <dbReference type="SAM" id="MobiDB-lite"/>
    </source>
</evidence>
<evidence type="ECO:0000256" key="11">
    <source>
        <dbReference type="ARBA" id="ARBA00031071"/>
    </source>
</evidence>
<dbReference type="AlphaFoldDB" id="A0A6P4ZII3"/>
<feature type="region of interest" description="Disordered" evidence="12">
    <location>
        <begin position="250"/>
        <end position="298"/>
    </location>
</feature>
<feature type="compositionally biased region" description="Basic residues" evidence="12">
    <location>
        <begin position="280"/>
        <end position="291"/>
    </location>
</feature>
<dbReference type="OrthoDB" id="1926781at2759"/>
<dbReference type="Proteomes" id="UP000515135">
    <property type="component" value="Unplaced"/>
</dbReference>
<proteinExistence type="inferred from homology"/>
<feature type="chain" id="PRO_5028280648" description="Translocon-associated protein subunit alpha" evidence="14">
    <location>
        <begin position="23"/>
        <end position="298"/>
    </location>
</feature>